<evidence type="ECO:0000256" key="1">
    <source>
        <dbReference type="SAM" id="MobiDB-lite"/>
    </source>
</evidence>
<feature type="compositionally biased region" description="Pro residues" evidence="1">
    <location>
        <begin position="44"/>
        <end position="66"/>
    </location>
</feature>
<dbReference type="HOGENOM" id="CLU_2386024_0_0_1"/>
<protein>
    <submittedName>
        <fullName evidence="2">Uncharacterized protein</fullName>
    </submittedName>
</protein>
<dbReference type="STRING" id="759273.H1V9R3"/>
<evidence type="ECO:0000313" key="3">
    <source>
        <dbReference type="Proteomes" id="UP000007174"/>
    </source>
</evidence>
<feature type="compositionally biased region" description="Polar residues" evidence="1">
    <location>
        <begin position="1"/>
        <end position="10"/>
    </location>
</feature>
<feature type="region of interest" description="Disordered" evidence="1">
    <location>
        <begin position="1"/>
        <end position="94"/>
    </location>
</feature>
<name>H1V9R3_COLHI</name>
<dbReference type="eggNOG" id="KOG1550">
    <property type="taxonomic scope" value="Eukaryota"/>
</dbReference>
<evidence type="ECO:0000313" key="2">
    <source>
        <dbReference type="EMBL" id="CCF36966.1"/>
    </source>
</evidence>
<dbReference type="VEuPathDB" id="FungiDB:CH63R_11943"/>
<dbReference type="Proteomes" id="UP000007174">
    <property type="component" value="Unassembled WGS sequence"/>
</dbReference>
<dbReference type="EMBL" id="CACQ02002235">
    <property type="protein sequence ID" value="CCF36966.1"/>
    <property type="molecule type" value="Genomic_DNA"/>
</dbReference>
<feature type="compositionally biased region" description="Basic and acidic residues" evidence="1">
    <location>
        <begin position="84"/>
        <end position="94"/>
    </location>
</feature>
<proteinExistence type="predicted"/>
<dbReference type="AlphaFoldDB" id="H1V9R3"/>
<accession>H1V9R3</accession>
<sequence length="94" mass="9619">MPLSPSGQSRPPQAGTGPAGAPRPFPNRPDLAEQPGRTGSAPPSSQPRPQQKPSPAPSAQTVPPPKKQAAGQGPSTFEEMGIPKGKDDSDCIVM</sequence>
<organism evidence="2 3">
    <name type="scientific">Colletotrichum higginsianum (strain IMI 349063)</name>
    <name type="common">Crucifer anthracnose fungus</name>
    <dbReference type="NCBI Taxonomy" id="759273"/>
    <lineage>
        <taxon>Eukaryota</taxon>
        <taxon>Fungi</taxon>
        <taxon>Dikarya</taxon>
        <taxon>Ascomycota</taxon>
        <taxon>Pezizomycotina</taxon>
        <taxon>Sordariomycetes</taxon>
        <taxon>Hypocreomycetidae</taxon>
        <taxon>Glomerellales</taxon>
        <taxon>Glomerellaceae</taxon>
        <taxon>Colletotrichum</taxon>
        <taxon>Colletotrichum destructivum species complex</taxon>
    </lineage>
</organism>
<reference evidence="3" key="1">
    <citation type="journal article" date="2012" name="Nat. Genet.">
        <title>Lifestyle transitions in plant pathogenic Colletotrichum fungi deciphered by genome and transcriptome analyses.</title>
        <authorList>
            <person name="O'Connell R.J."/>
            <person name="Thon M.R."/>
            <person name="Hacquard S."/>
            <person name="Amyotte S.G."/>
            <person name="Kleemann J."/>
            <person name="Torres M.F."/>
            <person name="Damm U."/>
            <person name="Buiate E.A."/>
            <person name="Epstein L."/>
            <person name="Alkan N."/>
            <person name="Altmueller J."/>
            <person name="Alvarado-Balderrama L."/>
            <person name="Bauser C.A."/>
            <person name="Becker C."/>
            <person name="Birren B.W."/>
            <person name="Chen Z."/>
            <person name="Choi J."/>
            <person name="Crouch J.A."/>
            <person name="Duvick J.P."/>
            <person name="Farman M.A."/>
            <person name="Gan P."/>
            <person name="Heiman D."/>
            <person name="Henrissat B."/>
            <person name="Howard R.J."/>
            <person name="Kabbage M."/>
            <person name="Koch C."/>
            <person name="Kracher B."/>
            <person name="Kubo Y."/>
            <person name="Law A.D."/>
            <person name="Lebrun M.-H."/>
            <person name="Lee Y.-H."/>
            <person name="Miyara I."/>
            <person name="Moore N."/>
            <person name="Neumann U."/>
            <person name="Nordstroem K."/>
            <person name="Panaccione D.G."/>
            <person name="Panstruga R."/>
            <person name="Place M."/>
            <person name="Proctor R.H."/>
            <person name="Prusky D."/>
            <person name="Rech G."/>
            <person name="Reinhardt R."/>
            <person name="Rollins J.A."/>
            <person name="Rounsley S."/>
            <person name="Schardl C.L."/>
            <person name="Schwartz D.C."/>
            <person name="Shenoy N."/>
            <person name="Shirasu K."/>
            <person name="Sikhakolli U.R."/>
            <person name="Stueber K."/>
            <person name="Sukno S.A."/>
            <person name="Sweigard J.A."/>
            <person name="Takano Y."/>
            <person name="Takahara H."/>
            <person name="Trail F."/>
            <person name="van der Does H.C."/>
            <person name="Voll L.M."/>
            <person name="Will I."/>
            <person name="Young S."/>
            <person name="Zeng Q."/>
            <person name="Zhang J."/>
            <person name="Zhou S."/>
            <person name="Dickman M.B."/>
            <person name="Schulze-Lefert P."/>
            <person name="Ver Loren van Themaat E."/>
            <person name="Ma L.-J."/>
            <person name="Vaillancourt L.J."/>
        </authorList>
    </citation>
    <scope>NUCLEOTIDE SEQUENCE [LARGE SCALE GENOMIC DNA]</scope>
    <source>
        <strain evidence="3">IMI 349063</strain>
    </source>
</reference>
<gene>
    <name evidence="2" type="ORF">CH063_00246</name>
</gene>
<feature type="compositionally biased region" description="Low complexity" evidence="1">
    <location>
        <begin position="11"/>
        <end position="20"/>
    </location>
</feature>